<sequence length="49" mass="5359">MKCHPAGEAGKRSRAIGDGAPARADTRLRLAEGKRYFPRILALLPPIYP</sequence>
<dbReference type="EMBL" id="ADGK01000208">
    <property type="protein sequence ID" value="EFE22583.1"/>
    <property type="molecule type" value="Genomic_DNA"/>
</dbReference>
<reference evidence="2 3" key="1">
    <citation type="submission" date="2010-02" db="EMBL/GenBank/DDBJ databases">
        <authorList>
            <person name="Weinstock G."/>
            <person name="Sodergren E."/>
            <person name="Clifton S."/>
            <person name="Fulton L."/>
            <person name="Fulton B."/>
            <person name="Courtney L."/>
            <person name="Fronick C."/>
            <person name="Harrison M."/>
            <person name="Strong C."/>
            <person name="Farmer C."/>
            <person name="Delahaunty K."/>
            <person name="Markovic C."/>
            <person name="Hall O."/>
            <person name="Minx P."/>
            <person name="Tomlinson C."/>
            <person name="Mitreva M."/>
            <person name="Nelson J."/>
            <person name="Hou S."/>
            <person name="Wollam A."/>
            <person name="Pepin K.H."/>
            <person name="Johnson M."/>
            <person name="Bhonagiri V."/>
            <person name="Zhang X."/>
            <person name="Suruliraj S."/>
            <person name="Warren W."/>
            <person name="Chinwalla A."/>
            <person name="Mardis E.R."/>
            <person name="Wilson R.K."/>
        </authorList>
    </citation>
    <scope>NUCLEOTIDE SEQUENCE [LARGE SCALE GENOMIC DNA]</scope>
    <source>
        <strain evidence="2 3">ATCC 23685</strain>
    </source>
</reference>
<protein>
    <submittedName>
        <fullName evidence="2">Uncharacterized protein</fullName>
    </submittedName>
</protein>
<evidence type="ECO:0000313" key="3">
    <source>
        <dbReference type="Proteomes" id="UP000003692"/>
    </source>
</evidence>
<dbReference type="Proteomes" id="UP000003692">
    <property type="component" value="Unassembled WGS sequence"/>
</dbReference>
<accession>D4F6N2</accession>
<evidence type="ECO:0000313" key="2">
    <source>
        <dbReference type="EMBL" id="EFE22583.1"/>
    </source>
</evidence>
<name>D4F6N2_EDWTA</name>
<proteinExistence type="predicted"/>
<dbReference type="AlphaFoldDB" id="D4F6N2"/>
<organism evidence="2 3">
    <name type="scientific">Edwardsiella tarda ATCC 23685</name>
    <dbReference type="NCBI Taxonomy" id="500638"/>
    <lineage>
        <taxon>Bacteria</taxon>
        <taxon>Pseudomonadati</taxon>
        <taxon>Pseudomonadota</taxon>
        <taxon>Gammaproteobacteria</taxon>
        <taxon>Enterobacterales</taxon>
        <taxon>Hafniaceae</taxon>
        <taxon>Edwardsiella</taxon>
    </lineage>
</organism>
<dbReference type="HOGENOM" id="CLU_3135088_0_0_6"/>
<gene>
    <name evidence="2" type="ORF">EDWATA_02413</name>
</gene>
<evidence type="ECO:0000256" key="1">
    <source>
        <dbReference type="SAM" id="MobiDB-lite"/>
    </source>
</evidence>
<comment type="caution">
    <text evidence="2">The sequence shown here is derived from an EMBL/GenBank/DDBJ whole genome shotgun (WGS) entry which is preliminary data.</text>
</comment>
<feature type="region of interest" description="Disordered" evidence="1">
    <location>
        <begin position="1"/>
        <end position="21"/>
    </location>
</feature>